<protein>
    <recommendedName>
        <fullName evidence="4">Derlin</fullName>
    </recommendedName>
</protein>
<evidence type="ECO:0000256" key="1">
    <source>
        <dbReference type="SAM" id="Phobius"/>
    </source>
</evidence>
<organism evidence="3">
    <name type="scientific">Phaeodactylum tricornutum</name>
    <name type="common">Diatom</name>
    <dbReference type="NCBI Taxonomy" id="2850"/>
    <lineage>
        <taxon>Eukaryota</taxon>
        <taxon>Sar</taxon>
        <taxon>Stramenopiles</taxon>
        <taxon>Ochrophyta</taxon>
        <taxon>Bacillariophyta</taxon>
        <taxon>Bacillariophyceae</taxon>
        <taxon>Bacillariophycidae</taxon>
        <taxon>Naviculales</taxon>
        <taxon>Phaeodactylaceae</taxon>
        <taxon>Phaeodactylum</taxon>
    </lineage>
</organism>
<gene>
    <name evidence="3" type="primary">ycf90</name>
</gene>
<name>A0A6B9XN47_PHATR</name>
<feature type="signal peptide" evidence="2">
    <location>
        <begin position="1"/>
        <end position="16"/>
    </location>
</feature>
<feature type="transmembrane region" description="Helical" evidence="1">
    <location>
        <begin position="102"/>
        <end position="118"/>
    </location>
</feature>
<keyword evidence="3" id="KW-0934">Plastid</keyword>
<evidence type="ECO:0008006" key="4">
    <source>
        <dbReference type="Google" id="ProtNLM"/>
    </source>
</evidence>
<feature type="transmembrane region" description="Helical" evidence="1">
    <location>
        <begin position="308"/>
        <end position="335"/>
    </location>
</feature>
<dbReference type="Pfam" id="PF17088">
    <property type="entry name" value="YCF90"/>
    <property type="match status" value="1"/>
</dbReference>
<keyword evidence="1" id="KW-0812">Transmembrane</keyword>
<dbReference type="AlphaFoldDB" id="A0A6B9XN47"/>
<sequence length="425" mass="50301">MLYFFRLLFLLINIDQETVLNWFGMEDPAKREIRQAATNGYDFNLSNFEPSADVSLTTLRLIVEGLWEKIQDGLTLADIENVLFFILFVRFVILTLRYNLKTSFYITCIGLFAGYLWYRHLIDLISMYRSVLLKLPFLHKLGMDAVQLRSLQRQMVLTDLKLGENVHWYNPGQIIYYALTKGVTNIDPETGLRYYIDPISMIVSNLQEPNKSNILPLYYKIYNKIIPKIYEICSKFWTQLSGVAAYAVITRIGKRYCPYLVRWHWTFLLIIGMVEQIFIYFIYRVYYFQTFVLIPQTESYANYIDPNLILQINVLNGIIACVVLAHIGFIIFGLFHAIWGQYFYMPFFVENTELHIGPRPKNSLYSGGQTSWQDPNEKEKNLKRFLPKLWYGWFGRGTNGRWKLENRLGRVMKKFMKRLKKQFKN</sequence>
<dbReference type="InterPro" id="IPR031383">
    <property type="entry name" value="Ycf90"/>
</dbReference>
<feature type="transmembrane region" description="Helical" evidence="1">
    <location>
        <begin position="265"/>
        <end position="288"/>
    </location>
</feature>
<dbReference type="EMBL" id="MN937452">
    <property type="protein sequence ID" value="QHR85550.1"/>
    <property type="molecule type" value="Genomic_DNA"/>
</dbReference>
<dbReference type="RefSeq" id="YP_874373.1">
    <property type="nucleotide sequence ID" value="NC_008588.1"/>
</dbReference>
<keyword evidence="3" id="KW-0150">Chloroplast</keyword>
<reference evidence="3" key="1">
    <citation type="submission" date="2020-01" db="EMBL/GenBank/DDBJ databases">
        <authorList>
            <person name="Li D."/>
        </authorList>
    </citation>
    <scope>NUCLEOTIDE SEQUENCE</scope>
    <source>
        <strain evidence="3">ICE-H</strain>
    </source>
</reference>
<proteinExistence type="predicted"/>
<accession>A0A6B9XN47</accession>
<evidence type="ECO:0000256" key="2">
    <source>
        <dbReference type="SAM" id="SignalP"/>
    </source>
</evidence>
<keyword evidence="1" id="KW-1133">Transmembrane helix</keyword>
<keyword evidence="1" id="KW-0472">Membrane</keyword>
<keyword evidence="2" id="KW-0732">Signal</keyword>
<evidence type="ECO:0000313" key="3">
    <source>
        <dbReference type="EMBL" id="QHR85550.1"/>
    </source>
</evidence>
<feature type="chain" id="PRO_5025463508" description="Derlin" evidence="2">
    <location>
        <begin position="17"/>
        <end position="425"/>
    </location>
</feature>
<geneLocation type="chloroplast" evidence="3"/>
<dbReference type="GeneID" id="4524576"/>